<dbReference type="Proteomes" id="UP000753219">
    <property type="component" value="Unassembled WGS sequence"/>
</dbReference>
<dbReference type="RefSeq" id="WP_022420560.1">
    <property type="nucleotide sequence ID" value="NZ_CAJKGD010000004.1"/>
</dbReference>
<evidence type="ECO:0000313" key="6">
    <source>
        <dbReference type="EMBL" id="MBS4883206.1"/>
    </source>
</evidence>
<comment type="caution">
    <text evidence="6">The sequence shown here is derived from an EMBL/GenBank/DDBJ whole genome shotgun (WGS) entry which is preliminary data.</text>
</comment>
<protein>
    <recommendedName>
        <fullName evidence="3">Glutamine--fructose-6-phosphate aminotransferase [isomerizing]</fullName>
        <ecNumber evidence="2">2.6.1.16</ecNumber>
    </recommendedName>
</protein>
<evidence type="ECO:0000313" key="7">
    <source>
        <dbReference type="Proteomes" id="UP000753219"/>
    </source>
</evidence>
<dbReference type="CDD" id="cd05008">
    <property type="entry name" value="SIS_GlmS_GlmD_1"/>
    <property type="match status" value="1"/>
</dbReference>
<dbReference type="GO" id="GO:0004360">
    <property type="term" value="F:glutamine-fructose-6-phosphate transaminase (isomerizing) activity"/>
    <property type="evidence" value="ECO:0007669"/>
    <property type="project" value="UniProtKB-EC"/>
</dbReference>
<evidence type="ECO:0000256" key="4">
    <source>
        <dbReference type="ARBA" id="ARBA00022737"/>
    </source>
</evidence>
<dbReference type="AlphaFoldDB" id="A0A942WEL9"/>
<dbReference type="Gene3D" id="3.40.50.10490">
    <property type="entry name" value="Glucose-6-phosphate isomerase like protein, domain 1"/>
    <property type="match status" value="2"/>
</dbReference>
<dbReference type="PROSITE" id="PS51464">
    <property type="entry name" value="SIS"/>
    <property type="match status" value="1"/>
</dbReference>
<accession>A0A942WEL9</accession>
<dbReference type="GO" id="GO:0006002">
    <property type="term" value="P:fructose 6-phosphate metabolic process"/>
    <property type="evidence" value="ECO:0007669"/>
    <property type="project" value="TreeGrafter"/>
</dbReference>
<sequence>MSEETEVLTNLLNNKDNLKDIDKLKNVEAIYFVAHGSSYNAAMSISSLLSKLCHIRVYVYNPSSFIYECHSIRFEDIKTTLVCVISQTGTSSGVIEAGEKAIDLGFKLLSITNVVDSPIDKMSNYHLYLECGEEDSNAKTKGYSSTLLLIMLLAIDLAYSKELISNSQRYEYLDSLKDEINTIKDVQTKVFNYCESNSYGINMNHLYVIGNGINHGSSMEGMLKLMETMCIPTMYSDIDEFSHGMHRSVNDKSSIVMLVDDECREKMINSYKYFKDKNYNVLVLNTGKELGYSDEIYLGKDSFDSSVLLVISAIQVISAFVPEKNGLDPNRNANDDYTSCMHTRVS</sequence>
<dbReference type="InterPro" id="IPR001347">
    <property type="entry name" value="SIS_dom"/>
</dbReference>
<organism evidence="6 7">
    <name type="scientific">Amedibacillus dolichus</name>
    <dbReference type="NCBI Taxonomy" id="31971"/>
    <lineage>
        <taxon>Bacteria</taxon>
        <taxon>Bacillati</taxon>
        <taxon>Bacillota</taxon>
        <taxon>Erysipelotrichia</taxon>
        <taxon>Erysipelotrichales</taxon>
        <taxon>Erysipelotrichaceae</taxon>
        <taxon>Amedibacillus</taxon>
    </lineage>
</organism>
<dbReference type="EC" id="2.6.1.16" evidence="2"/>
<dbReference type="SUPFAM" id="SSF53697">
    <property type="entry name" value="SIS domain"/>
    <property type="match status" value="1"/>
</dbReference>
<evidence type="ECO:0000256" key="1">
    <source>
        <dbReference type="ARBA" id="ARBA00001031"/>
    </source>
</evidence>
<feature type="domain" description="SIS" evidence="5">
    <location>
        <begin position="20"/>
        <end position="163"/>
    </location>
</feature>
<keyword evidence="4" id="KW-0677">Repeat</keyword>
<evidence type="ECO:0000259" key="5">
    <source>
        <dbReference type="PROSITE" id="PS51464"/>
    </source>
</evidence>
<dbReference type="GO" id="GO:0006487">
    <property type="term" value="P:protein N-linked glycosylation"/>
    <property type="evidence" value="ECO:0007669"/>
    <property type="project" value="TreeGrafter"/>
</dbReference>
<evidence type="ECO:0000256" key="2">
    <source>
        <dbReference type="ARBA" id="ARBA00012916"/>
    </source>
</evidence>
<dbReference type="PANTHER" id="PTHR10937:SF0">
    <property type="entry name" value="GLUTAMINE--FRUCTOSE-6-PHOSPHATE TRANSAMINASE (ISOMERIZING)"/>
    <property type="match status" value="1"/>
</dbReference>
<reference evidence="6" key="1">
    <citation type="submission" date="2021-02" db="EMBL/GenBank/DDBJ databases">
        <title>Infant gut strain persistence is associated with maternal origin, phylogeny, and functional potential including surface adhesion and iron acquisition.</title>
        <authorList>
            <person name="Lou Y.C."/>
        </authorList>
    </citation>
    <scope>NUCLEOTIDE SEQUENCE</scope>
    <source>
        <strain evidence="6">L3_108_103G1_dasL3_108_103G1_concoct_2</strain>
    </source>
</reference>
<dbReference type="Pfam" id="PF01380">
    <property type="entry name" value="SIS"/>
    <property type="match status" value="1"/>
</dbReference>
<dbReference type="InterPro" id="IPR046348">
    <property type="entry name" value="SIS_dom_sf"/>
</dbReference>
<dbReference type="EMBL" id="JAGZMZ010000001">
    <property type="protein sequence ID" value="MBS4883206.1"/>
    <property type="molecule type" value="Genomic_DNA"/>
</dbReference>
<name>A0A942WEL9_9FIRM</name>
<dbReference type="GO" id="GO:0097367">
    <property type="term" value="F:carbohydrate derivative binding"/>
    <property type="evidence" value="ECO:0007669"/>
    <property type="project" value="InterPro"/>
</dbReference>
<gene>
    <name evidence="6" type="ORF">KHZ85_00330</name>
</gene>
<evidence type="ECO:0000256" key="3">
    <source>
        <dbReference type="ARBA" id="ARBA00016090"/>
    </source>
</evidence>
<proteinExistence type="predicted"/>
<comment type="catalytic activity">
    <reaction evidence="1">
        <text>D-fructose 6-phosphate + L-glutamine = D-glucosamine 6-phosphate + L-glutamate</text>
        <dbReference type="Rhea" id="RHEA:13237"/>
        <dbReference type="ChEBI" id="CHEBI:29985"/>
        <dbReference type="ChEBI" id="CHEBI:58359"/>
        <dbReference type="ChEBI" id="CHEBI:58725"/>
        <dbReference type="ChEBI" id="CHEBI:61527"/>
        <dbReference type="EC" id="2.6.1.16"/>
    </reaction>
</comment>
<dbReference type="InterPro" id="IPR035466">
    <property type="entry name" value="GlmS/AgaS_SIS"/>
</dbReference>
<dbReference type="PANTHER" id="PTHR10937">
    <property type="entry name" value="GLUCOSAMINE--FRUCTOSE-6-PHOSPHATE AMINOTRANSFERASE, ISOMERIZING"/>
    <property type="match status" value="1"/>
</dbReference>
<dbReference type="GO" id="GO:0006047">
    <property type="term" value="P:UDP-N-acetylglucosamine metabolic process"/>
    <property type="evidence" value="ECO:0007669"/>
    <property type="project" value="TreeGrafter"/>
</dbReference>